<evidence type="ECO:0000256" key="8">
    <source>
        <dbReference type="ARBA" id="ARBA00023180"/>
    </source>
</evidence>
<evidence type="ECO:0000256" key="6">
    <source>
        <dbReference type="ARBA" id="ARBA00023034"/>
    </source>
</evidence>
<feature type="compositionally biased region" description="Basic and acidic residues" evidence="9">
    <location>
        <begin position="349"/>
        <end position="360"/>
    </location>
</feature>
<dbReference type="InterPro" id="IPR018011">
    <property type="entry name" value="Carb_sulfotrans_8-10"/>
</dbReference>
<dbReference type="EMBL" id="HBGQ01058966">
    <property type="protein sequence ID" value="CAD9462756.1"/>
    <property type="molecule type" value="Transcribed_RNA"/>
</dbReference>
<keyword evidence="8" id="KW-0325">Glycoprotein</keyword>
<dbReference type="AlphaFoldDB" id="A0A7S2DSM8"/>
<sequence>MVRSRQWSALALLVLSVMLRRDSALRTRGPGPHAAEKGLHGLDYDNAQLALAAEYESNFSHVRECATAHTWNGQLSPQPLVVPSLKLAFCYVPKVACTQFKDLFNHLNHLDTKDGFPHDYLASSVEKLGISRSSVSRENGWKFAMFTRDPALRYLSAFGSTCVAKDDGTFEHDIECCGPLVKDNLMQPELLVKMFETRLMYDHAQGSVSQEQHWSQQTEILMLCGWEDFRPEKVDFHGSISDGDVNQQVKEMLAMVNGSEPWRTELVDKYFPEDSVAGHQTPIQQIPPEVFYRNRTVLSAVGKLYEDDIDLIPKVGKGFYDVELKKPDWQREEEAAAAFNEASRNIAQRRQERDVRRQEEWAEQEE</sequence>
<comment type="similarity">
    <text evidence="2">Belongs to the sulfotransferase 2 family.</text>
</comment>
<keyword evidence="3" id="KW-0808">Transferase</keyword>
<feature type="region of interest" description="Disordered" evidence="9">
    <location>
        <begin position="346"/>
        <end position="366"/>
    </location>
</feature>
<name>A0A7S2DSM8_9DINO</name>
<evidence type="ECO:0008006" key="12">
    <source>
        <dbReference type="Google" id="ProtNLM"/>
    </source>
</evidence>
<evidence type="ECO:0000256" key="7">
    <source>
        <dbReference type="ARBA" id="ARBA00023136"/>
    </source>
</evidence>
<dbReference type="GO" id="GO:0016051">
    <property type="term" value="P:carbohydrate biosynthetic process"/>
    <property type="evidence" value="ECO:0007669"/>
    <property type="project" value="InterPro"/>
</dbReference>
<comment type="subcellular location">
    <subcellularLocation>
        <location evidence="1">Golgi apparatus membrane</location>
        <topology evidence="1">Single-pass type II membrane protein</topology>
    </subcellularLocation>
</comment>
<dbReference type="GO" id="GO:0000139">
    <property type="term" value="C:Golgi membrane"/>
    <property type="evidence" value="ECO:0007669"/>
    <property type="project" value="UniProtKB-SubCell"/>
</dbReference>
<evidence type="ECO:0000256" key="2">
    <source>
        <dbReference type="ARBA" id="ARBA00006339"/>
    </source>
</evidence>
<dbReference type="PANTHER" id="PTHR12137">
    <property type="entry name" value="CARBOHYDRATE SULFOTRANSFERASE"/>
    <property type="match status" value="1"/>
</dbReference>
<dbReference type="PANTHER" id="PTHR12137:SF54">
    <property type="entry name" value="CARBOHYDRATE SULFOTRANSFERASE"/>
    <property type="match status" value="1"/>
</dbReference>
<accession>A0A7S2DSM8</accession>
<keyword evidence="5" id="KW-1133">Transmembrane helix</keyword>
<gene>
    <name evidence="11" type="ORF">AAND1436_LOCUS28502</name>
</gene>
<proteinExistence type="inferred from homology"/>
<evidence type="ECO:0000256" key="5">
    <source>
        <dbReference type="ARBA" id="ARBA00022989"/>
    </source>
</evidence>
<evidence type="ECO:0000256" key="9">
    <source>
        <dbReference type="SAM" id="MobiDB-lite"/>
    </source>
</evidence>
<keyword evidence="6" id="KW-0333">Golgi apparatus</keyword>
<reference evidence="11" key="1">
    <citation type="submission" date="2021-01" db="EMBL/GenBank/DDBJ databases">
        <authorList>
            <person name="Corre E."/>
            <person name="Pelletier E."/>
            <person name="Niang G."/>
            <person name="Scheremetjew M."/>
            <person name="Finn R."/>
            <person name="Kale V."/>
            <person name="Holt S."/>
            <person name="Cochrane G."/>
            <person name="Meng A."/>
            <person name="Brown T."/>
            <person name="Cohen L."/>
        </authorList>
    </citation>
    <scope>NUCLEOTIDE SEQUENCE</scope>
    <source>
        <strain evidence="11">CCMP2222</strain>
    </source>
</reference>
<evidence type="ECO:0000256" key="10">
    <source>
        <dbReference type="SAM" id="SignalP"/>
    </source>
</evidence>
<protein>
    <recommendedName>
        <fullName evidence="12">Sulfotransferase domain-containing protein</fullName>
    </recommendedName>
</protein>
<keyword evidence="10" id="KW-0732">Signal</keyword>
<dbReference type="GO" id="GO:0008146">
    <property type="term" value="F:sulfotransferase activity"/>
    <property type="evidence" value="ECO:0007669"/>
    <property type="project" value="InterPro"/>
</dbReference>
<dbReference type="InterPro" id="IPR005331">
    <property type="entry name" value="Sulfotransferase"/>
</dbReference>
<feature type="signal peptide" evidence="10">
    <location>
        <begin position="1"/>
        <end position="24"/>
    </location>
</feature>
<evidence type="ECO:0000256" key="3">
    <source>
        <dbReference type="ARBA" id="ARBA00022679"/>
    </source>
</evidence>
<evidence type="ECO:0000313" key="11">
    <source>
        <dbReference type="EMBL" id="CAD9462756.1"/>
    </source>
</evidence>
<organism evidence="11">
    <name type="scientific">Alexandrium andersonii</name>
    <dbReference type="NCBI Taxonomy" id="327968"/>
    <lineage>
        <taxon>Eukaryota</taxon>
        <taxon>Sar</taxon>
        <taxon>Alveolata</taxon>
        <taxon>Dinophyceae</taxon>
        <taxon>Gonyaulacales</taxon>
        <taxon>Pyrocystaceae</taxon>
        <taxon>Alexandrium</taxon>
    </lineage>
</organism>
<feature type="chain" id="PRO_5030975197" description="Sulfotransferase domain-containing protein" evidence="10">
    <location>
        <begin position="25"/>
        <end position="366"/>
    </location>
</feature>
<evidence type="ECO:0000256" key="4">
    <source>
        <dbReference type="ARBA" id="ARBA00022692"/>
    </source>
</evidence>
<evidence type="ECO:0000256" key="1">
    <source>
        <dbReference type="ARBA" id="ARBA00004323"/>
    </source>
</evidence>
<keyword evidence="4" id="KW-0812">Transmembrane</keyword>
<dbReference type="Pfam" id="PF03567">
    <property type="entry name" value="Sulfotransfer_2"/>
    <property type="match status" value="1"/>
</dbReference>
<keyword evidence="7" id="KW-0472">Membrane</keyword>